<keyword evidence="3 5" id="KW-0560">Oxidoreductase</keyword>
<organism evidence="5">
    <name type="scientific">uncultured marine group II/III euryarchaeote AD1000_12_F09</name>
    <dbReference type="NCBI Taxonomy" id="1457727"/>
    <lineage>
        <taxon>Archaea</taxon>
        <taxon>Methanobacteriati</taxon>
        <taxon>Methanobacteriota</taxon>
        <taxon>environmental samples</taxon>
    </lineage>
</organism>
<name>A0A075FJE7_9EURY</name>
<dbReference type="Gene3D" id="3.20.20.100">
    <property type="entry name" value="NADP-dependent oxidoreductase domain"/>
    <property type="match status" value="1"/>
</dbReference>
<dbReference type="FunFam" id="3.20.20.100:FF:000002">
    <property type="entry name" value="2,5-diketo-D-gluconic acid reductase A"/>
    <property type="match status" value="1"/>
</dbReference>
<dbReference type="SUPFAM" id="SSF51430">
    <property type="entry name" value="NAD(P)-linked oxidoreductase"/>
    <property type="match status" value="1"/>
</dbReference>
<dbReference type="AlphaFoldDB" id="A0A075FJE7"/>
<dbReference type="PIRSF" id="PIRSF000097">
    <property type="entry name" value="AKR"/>
    <property type="match status" value="1"/>
</dbReference>
<comment type="similarity">
    <text evidence="1">Belongs to the aldo/keto reductase family.</text>
</comment>
<feature type="domain" description="NADP-dependent oxidoreductase" evidence="4">
    <location>
        <begin position="40"/>
        <end position="262"/>
    </location>
</feature>
<dbReference type="InterPro" id="IPR023210">
    <property type="entry name" value="NADP_OxRdtase_dom"/>
</dbReference>
<evidence type="ECO:0000259" key="4">
    <source>
        <dbReference type="Pfam" id="PF00248"/>
    </source>
</evidence>
<dbReference type="Pfam" id="PF00248">
    <property type="entry name" value="Aldo_ket_red"/>
    <property type="match status" value="1"/>
</dbReference>
<dbReference type="PROSITE" id="PS00062">
    <property type="entry name" value="ALDOKETO_REDUCTASE_2"/>
    <property type="match status" value="1"/>
</dbReference>
<dbReference type="PANTHER" id="PTHR43827:SF3">
    <property type="entry name" value="NADP-DEPENDENT OXIDOREDUCTASE DOMAIN-CONTAINING PROTEIN"/>
    <property type="match status" value="1"/>
</dbReference>
<dbReference type="PRINTS" id="PR00069">
    <property type="entry name" value="ALDKETRDTASE"/>
</dbReference>
<evidence type="ECO:0000256" key="3">
    <source>
        <dbReference type="ARBA" id="ARBA00023002"/>
    </source>
</evidence>
<dbReference type="InterPro" id="IPR020471">
    <property type="entry name" value="AKR"/>
</dbReference>
<dbReference type="PANTHER" id="PTHR43827">
    <property type="entry name" value="2,5-DIKETO-D-GLUCONIC ACID REDUCTASE"/>
    <property type="match status" value="1"/>
</dbReference>
<evidence type="ECO:0000313" key="5">
    <source>
        <dbReference type="EMBL" id="AIE91580.1"/>
    </source>
</evidence>
<protein>
    <submittedName>
        <fullName evidence="5">2,5-didehydrogluconate reductase</fullName>
        <ecNumber evidence="5">1.1.1.274</ecNumber>
    </submittedName>
</protein>
<dbReference type="GO" id="GO:0050580">
    <property type="term" value="F:2,5-didehydrogluconate reductase activity"/>
    <property type="evidence" value="ECO:0007669"/>
    <property type="project" value="UniProtKB-EC"/>
</dbReference>
<dbReference type="EMBL" id="KF900343">
    <property type="protein sequence ID" value="AIE91580.1"/>
    <property type="molecule type" value="Genomic_DNA"/>
</dbReference>
<accession>A0A075FJE7</accession>
<sequence>MNSVTISNTSTSTGERLHQVEMPTFGLGVYLMGEPGECKNSVLYALEQGYRMIDTAMAYGNEDEVGQAISESGIPREEIFVVTKLRRPHANSCEETIERCQQSLENLGLDYMDLYLVHAPPEDLDARAPVWQGMEECLANGWTRSIGVSNYGAHHLDAMRSYASLMPSVNQIEISPWLQRNTLRAAIEEVGAIPMAYSPLARGHKVADPGISEIAASVGCTPAQAAIKWCLDIGAITIPKSSNPSRISENLGSLGVDLSGKESELAALEESYVSGWDPTSEP</sequence>
<dbReference type="InterPro" id="IPR036812">
    <property type="entry name" value="NAD(P)_OxRdtase_dom_sf"/>
</dbReference>
<keyword evidence="2" id="KW-0521">NADP</keyword>
<evidence type="ECO:0000256" key="1">
    <source>
        <dbReference type="ARBA" id="ARBA00007905"/>
    </source>
</evidence>
<reference evidence="5" key="1">
    <citation type="journal article" date="2014" name="Genome Biol. Evol.">
        <title>Pangenome evidence for extensive interdomain horizontal transfer affecting lineage core and shell genes in uncultured planktonic thaumarchaeota and euryarchaeota.</title>
        <authorList>
            <person name="Deschamps P."/>
            <person name="Zivanovic Y."/>
            <person name="Moreira D."/>
            <person name="Rodriguez-Valera F."/>
            <person name="Lopez-Garcia P."/>
        </authorList>
    </citation>
    <scope>NUCLEOTIDE SEQUENCE</scope>
</reference>
<dbReference type="InterPro" id="IPR018170">
    <property type="entry name" value="Aldo/ket_reductase_CS"/>
</dbReference>
<evidence type="ECO:0000256" key="2">
    <source>
        <dbReference type="ARBA" id="ARBA00022857"/>
    </source>
</evidence>
<dbReference type="CDD" id="cd19071">
    <property type="entry name" value="AKR_AKR1-5-like"/>
    <property type="match status" value="1"/>
</dbReference>
<dbReference type="EC" id="1.1.1.274" evidence="5"/>
<proteinExistence type="inferred from homology"/>